<feature type="compositionally biased region" description="Low complexity" evidence="2">
    <location>
        <begin position="368"/>
        <end position="394"/>
    </location>
</feature>
<dbReference type="Pfam" id="PF00300">
    <property type="entry name" value="His_Phos_1"/>
    <property type="match status" value="1"/>
</dbReference>
<feature type="compositionally biased region" description="Polar residues" evidence="2">
    <location>
        <begin position="417"/>
        <end position="426"/>
    </location>
</feature>
<dbReference type="PANTHER" id="PTHR48100">
    <property type="entry name" value="BROAD-SPECIFICITY PHOSPHATASE YOR283W-RELATED"/>
    <property type="match status" value="1"/>
</dbReference>
<dbReference type="InterPro" id="IPR050275">
    <property type="entry name" value="PGM_Phosphatase"/>
</dbReference>
<feature type="coiled-coil region" evidence="1">
    <location>
        <begin position="1181"/>
        <end position="1250"/>
    </location>
</feature>
<keyword evidence="1" id="KW-0175">Coiled coil</keyword>
<proteinExistence type="predicted"/>
<dbReference type="Gene3D" id="1.10.287.1490">
    <property type="match status" value="1"/>
</dbReference>
<dbReference type="Gene3D" id="3.40.50.1240">
    <property type="entry name" value="Phosphoglycerate mutase-like"/>
    <property type="match status" value="1"/>
</dbReference>
<dbReference type="GO" id="GO:0046390">
    <property type="term" value="P:ribose phosphate biosynthetic process"/>
    <property type="evidence" value="ECO:0007669"/>
    <property type="project" value="TreeGrafter"/>
</dbReference>
<feature type="compositionally biased region" description="Basic and acidic residues" evidence="2">
    <location>
        <begin position="288"/>
        <end position="311"/>
    </location>
</feature>
<comment type="caution">
    <text evidence="3">The sequence shown here is derived from an EMBL/GenBank/DDBJ whole genome shotgun (WGS) entry which is preliminary data.</text>
</comment>
<reference evidence="3" key="1">
    <citation type="submission" date="2022-07" db="EMBL/GenBank/DDBJ databases">
        <title>Genome Sequence of Physisporinus lineatus.</title>
        <authorList>
            <person name="Buettner E."/>
        </authorList>
    </citation>
    <scope>NUCLEOTIDE SEQUENCE</scope>
    <source>
        <strain evidence="3">VT162</strain>
    </source>
</reference>
<evidence type="ECO:0000313" key="4">
    <source>
        <dbReference type="Proteomes" id="UP001212997"/>
    </source>
</evidence>
<dbReference type="Proteomes" id="UP001212997">
    <property type="component" value="Unassembled WGS sequence"/>
</dbReference>
<accession>A0AAD5VAP2</accession>
<dbReference type="InterPro" id="IPR029033">
    <property type="entry name" value="His_PPase_superfam"/>
</dbReference>
<feature type="region of interest" description="Disordered" evidence="2">
    <location>
        <begin position="274"/>
        <end position="348"/>
    </location>
</feature>
<feature type="region of interest" description="Disordered" evidence="2">
    <location>
        <begin position="243"/>
        <end position="262"/>
    </location>
</feature>
<evidence type="ECO:0000256" key="2">
    <source>
        <dbReference type="SAM" id="MobiDB-lite"/>
    </source>
</evidence>
<feature type="coiled-coil region" evidence="1">
    <location>
        <begin position="545"/>
        <end position="900"/>
    </location>
</feature>
<dbReference type="InterPro" id="IPR013078">
    <property type="entry name" value="His_Pase_superF_clade-1"/>
</dbReference>
<dbReference type="PANTHER" id="PTHR48100:SF15">
    <property type="entry name" value="SEDOHEPTULOSE 1,7-BISPHOSPHATASE"/>
    <property type="match status" value="1"/>
</dbReference>
<dbReference type="AlphaFoldDB" id="A0AAD5VAP2"/>
<gene>
    <name evidence="3" type="ORF">NLI96_g1348</name>
</gene>
<feature type="region of interest" description="Disordered" evidence="2">
    <location>
        <begin position="1144"/>
        <end position="1163"/>
    </location>
</feature>
<feature type="compositionally biased region" description="Low complexity" evidence="2">
    <location>
        <begin position="449"/>
        <end position="463"/>
    </location>
</feature>
<feature type="compositionally biased region" description="Polar residues" evidence="2">
    <location>
        <begin position="395"/>
        <end position="405"/>
    </location>
</feature>
<keyword evidence="4" id="KW-1185">Reference proteome</keyword>
<organism evidence="3 4">
    <name type="scientific">Meripilus lineatus</name>
    <dbReference type="NCBI Taxonomy" id="2056292"/>
    <lineage>
        <taxon>Eukaryota</taxon>
        <taxon>Fungi</taxon>
        <taxon>Dikarya</taxon>
        <taxon>Basidiomycota</taxon>
        <taxon>Agaricomycotina</taxon>
        <taxon>Agaricomycetes</taxon>
        <taxon>Polyporales</taxon>
        <taxon>Meripilaceae</taxon>
        <taxon>Meripilus</taxon>
    </lineage>
</organism>
<feature type="compositionally biased region" description="Polar residues" evidence="2">
    <location>
        <begin position="503"/>
        <end position="528"/>
    </location>
</feature>
<dbReference type="CDD" id="cd07067">
    <property type="entry name" value="HP_PGM_like"/>
    <property type="match status" value="1"/>
</dbReference>
<protein>
    <submittedName>
        <fullName evidence="3">Uncharacterized protein</fullName>
    </submittedName>
</protein>
<feature type="region of interest" description="Disordered" evidence="2">
    <location>
        <begin position="368"/>
        <end position="538"/>
    </location>
</feature>
<evidence type="ECO:0000256" key="1">
    <source>
        <dbReference type="SAM" id="Coils"/>
    </source>
</evidence>
<dbReference type="EMBL" id="JANAWD010000026">
    <property type="protein sequence ID" value="KAJ3490548.1"/>
    <property type="molecule type" value="Genomic_DNA"/>
</dbReference>
<dbReference type="GO" id="GO:0050278">
    <property type="term" value="F:sedoheptulose-bisphosphatase activity"/>
    <property type="evidence" value="ECO:0007669"/>
    <property type="project" value="TreeGrafter"/>
</dbReference>
<feature type="compositionally biased region" description="Polar residues" evidence="2">
    <location>
        <begin position="469"/>
        <end position="478"/>
    </location>
</feature>
<feature type="coiled-coil region" evidence="1">
    <location>
        <begin position="1098"/>
        <end position="1132"/>
    </location>
</feature>
<dbReference type="SUPFAM" id="SSF53254">
    <property type="entry name" value="Phosphoglycerate mutase-like"/>
    <property type="match status" value="1"/>
</dbReference>
<name>A0AAD5VAP2_9APHY</name>
<sequence>MVYHRHVGHGSHPSQSTLTFINGRGIQTGRTDIPLTPRGEKETEQRALQLIGEGNVIDPTNICMVHVSPRQRAHKTFHLLFDHLPQLPNHVISEAVREWDYGDYEGLLSSEIAERNPGWAIWKDGCPGGESVEEMCFRVDSVIEQVREEHRAWLEEGKGSRDVVIVAHGHFNRVFISRWINFPLALGTHFNVEPSGIAILSYNHRSLKEPALNALNLYAHYSLSLMAEVEQHTTLPDLDEYDETHVESAETHPPEAHSEVDEHHEAANVDVDHADQDHHPANGTEQGHPPEEHAMDHEAEGEHPAAVEPHHASPPRPTKHAAVPSSPSKAKARTSISVRPTGKVASSAPATPIVKKVLNSGTFGGHAVKPTPAGAAKPTATSAAHAKTPSAASSLRKSVSASPASHHTKPTMPPAPTRQSTISHASAATGPTRRASMLPPKATQGSPVKAAAAKPTTTATHAPRPSVVSPDSASSLRSATARPRASVTEGVKRPTPAHRASLAPTTAPNRPGSSASQKTANRASLSSTKDVKDDSKAVEDLKSKLGDATASLTEKSEAIAALEEQVASLKASLDAALADVNSKTAAAEELATAKSQAESELAELKQALETLKTERDNDEALLKSVQSDLQSARDANATQTELVESLRSQTDALQADVAAAKENLEVLRASSSEASSTAAEAAAVEHEALLKAQADFNAIQAEIAKLNAEHALAIQEAQERIKALEAEASRIAELEATLEQLKKENEEQATKVSELEIEILETKEEQENAADESAKSLGRVKALEEELTKVNASLVAANEAAKAKEAELTTAATAASVAHSEELATAASEASKLQEQIQALEAKLAEASAANAQAQADLQAAAAAHQSKIEEAENLYRFKEAELNEEIQRITAELESQESKYNAQVDVVKAEHEQLLKEAFERAKVRVPYSWVLPVRYLSDSQSEAGVIHSQELQSLRVQSDSARDQLLAGHQTTLDNLKAEYENNLRSKVSALEKQISSQALELRATQDDLAKAKSNYATTSQDLENTTSQLEEAQRVIASLDKSDKDETINKLSRDLSNLQDEHAALTDMFTATKDSLREITNNHVTELEEAAKSRVQEVTKLKASYDEQVAQLNNEKTTLSTTLSDLQGEVATLKASLVSDPLMSPRSNGTAHAAPPSVSEEDLKRMHEAHNLKLYDLQAVHDKELRAMKEELENALAKADDLNHQLERKTMEIQYLEQDQEDSQDQITRLTEDMAQLTEQLKAKEAKEPAQ</sequence>
<evidence type="ECO:0000313" key="3">
    <source>
        <dbReference type="EMBL" id="KAJ3490548.1"/>
    </source>
</evidence>
<feature type="coiled-coil region" evidence="1">
    <location>
        <begin position="1011"/>
        <end position="1071"/>
    </location>
</feature>
<feature type="compositionally biased region" description="Basic and acidic residues" evidence="2">
    <location>
        <begin position="529"/>
        <end position="538"/>
    </location>
</feature>